<keyword evidence="3" id="KW-1185">Reference proteome</keyword>
<accession>A0A8K1C8B6</accession>
<protein>
    <submittedName>
        <fullName evidence="2">Uncharacterized protein</fullName>
    </submittedName>
</protein>
<dbReference type="EMBL" id="SPLM01000111">
    <property type="protein sequence ID" value="TMW58539.1"/>
    <property type="molecule type" value="Genomic_DNA"/>
</dbReference>
<evidence type="ECO:0000313" key="3">
    <source>
        <dbReference type="Proteomes" id="UP000794436"/>
    </source>
</evidence>
<reference evidence="2" key="1">
    <citation type="submission" date="2019-03" db="EMBL/GenBank/DDBJ databases">
        <title>Long read genome sequence of the mycoparasitic Pythium oligandrum ATCC 38472 isolated from sugarbeet rhizosphere.</title>
        <authorList>
            <person name="Gaulin E."/>
        </authorList>
    </citation>
    <scope>NUCLEOTIDE SEQUENCE</scope>
    <source>
        <strain evidence="2">ATCC 38472_TT</strain>
    </source>
</reference>
<dbReference type="Proteomes" id="UP000794436">
    <property type="component" value="Unassembled WGS sequence"/>
</dbReference>
<evidence type="ECO:0000256" key="1">
    <source>
        <dbReference type="SAM" id="MobiDB-lite"/>
    </source>
</evidence>
<gene>
    <name evidence="2" type="ORF">Poli38472_010098</name>
</gene>
<feature type="region of interest" description="Disordered" evidence="1">
    <location>
        <begin position="30"/>
        <end position="50"/>
    </location>
</feature>
<proteinExistence type="predicted"/>
<sequence length="121" mass="12943">MIPPSYVKGVSIKNTTSVNVKVTAVFGSDEQEKDGKAKVHETRELAPGDHVEIEEHEFDMGSYTAVAALTSLHVEPVGGALGASPQLQKTTFTPQVTEIVPVLNVEIKTHPTEQSLHVAAV</sequence>
<name>A0A8K1C8B6_PYTOL</name>
<evidence type="ECO:0000313" key="2">
    <source>
        <dbReference type="EMBL" id="TMW58539.1"/>
    </source>
</evidence>
<comment type="caution">
    <text evidence="2">The sequence shown here is derived from an EMBL/GenBank/DDBJ whole genome shotgun (WGS) entry which is preliminary data.</text>
</comment>
<dbReference type="OrthoDB" id="71321at2759"/>
<dbReference type="AlphaFoldDB" id="A0A8K1C8B6"/>
<feature type="compositionally biased region" description="Basic and acidic residues" evidence="1">
    <location>
        <begin position="33"/>
        <end position="50"/>
    </location>
</feature>
<organism evidence="2 3">
    <name type="scientific">Pythium oligandrum</name>
    <name type="common">Mycoparasitic fungus</name>
    <dbReference type="NCBI Taxonomy" id="41045"/>
    <lineage>
        <taxon>Eukaryota</taxon>
        <taxon>Sar</taxon>
        <taxon>Stramenopiles</taxon>
        <taxon>Oomycota</taxon>
        <taxon>Peronosporomycetes</taxon>
        <taxon>Pythiales</taxon>
        <taxon>Pythiaceae</taxon>
        <taxon>Pythium</taxon>
    </lineage>
</organism>